<evidence type="ECO:0000256" key="1">
    <source>
        <dbReference type="SAM" id="MobiDB-lite"/>
    </source>
</evidence>
<dbReference type="SUPFAM" id="SSF55486">
    <property type="entry name" value="Metalloproteases ('zincins'), catalytic domain"/>
    <property type="match status" value="1"/>
</dbReference>
<accession>A0A133NM19</accession>
<feature type="compositionally biased region" description="Polar residues" evidence="1">
    <location>
        <begin position="459"/>
        <end position="471"/>
    </location>
</feature>
<dbReference type="GO" id="GO:0016787">
    <property type="term" value="F:hydrolase activity"/>
    <property type="evidence" value="ECO:0007669"/>
    <property type="project" value="UniProtKB-KW"/>
</dbReference>
<name>A0A133NM19_GARVA</name>
<organism evidence="2 3">
    <name type="scientific">Gardnerella vaginalis</name>
    <dbReference type="NCBI Taxonomy" id="2702"/>
    <lineage>
        <taxon>Bacteria</taxon>
        <taxon>Bacillati</taxon>
        <taxon>Actinomycetota</taxon>
        <taxon>Actinomycetes</taxon>
        <taxon>Bifidobacteriales</taxon>
        <taxon>Bifidobacteriaceae</taxon>
        <taxon>Gardnerella</taxon>
    </lineage>
</organism>
<evidence type="ECO:0000313" key="2">
    <source>
        <dbReference type="EMBL" id="KXA17340.1"/>
    </source>
</evidence>
<feature type="compositionally biased region" description="Basic and acidic residues" evidence="1">
    <location>
        <begin position="482"/>
        <end position="497"/>
    </location>
</feature>
<reference evidence="2 3" key="1">
    <citation type="submission" date="2016-01" db="EMBL/GenBank/DDBJ databases">
        <authorList>
            <person name="Oliw E.H."/>
        </authorList>
    </citation>
    <scope>NUCLEOTIDE SEQUENCE [LARGE SCALE GENOMIC DNA]</scope>
    <source>
        <strain evidence="2 3">GED7760B</strain>
    </source>
</reference>
<dbReference type="PANTHER" id="PTHR39420">
    <property type="match status" value="1"/>
</dbReference>
<keyword evidence="2" id="KW-0378">Hydrolase</keyword>
<feature type="region of interest" description="Disordered" evidence="1">
    <location>
        <begin position="430"/>
        <end position="536"/>
    </location>
</feature>
<dbReference type="InterPro" id="IPR042271">
    <property type="entry name" value="Zinicin_2_N"/>
</dbReference>
<comment type="caution">
    <text evidence="2">The sequence shown here is derived from an EMBL/GenBank/DDBJ whole genome shotgun (WGS) entry which is preliminary data.</text>
</comment>
<dbReference type="EMBL" id="LRQA01000058">
    <property type="protein sequence ID" value="KXA17340.1"/>
    <property type="molecule type" value="Genomic_DNA"/>
</dbReference>
<dbReference type="AlphaFoldDB" id="A0A133NM19"/>
<dbReference type="Proteomes" id="UP000070558">
    <property type="component" value="Unassembled WGS sequence"/>
</dbReference>
<dbReference type="RefSeq" id="WP_060787307.1">
    <property type="nucleotide sequence ID" value="NZ_KQ956825.1"/>
</dbReference>
<dbReference type="OrthoDB" id="8478472at2"/>
<proteinExistence type="predicted"/>
<dbReference type="PANTHER" id="PTHR39420:SF2">
    <property type="entry name" value="HYDROLASE"/>
    <property type="match status" value="1"/>
</dbReference>
<evidence type="ECO:0000313" key="3">
    <source>
        <dbReference type="Proteomes" id="UP000070558"/>
    </source>
</evidence>
<protein>
    <submittedName>
        <fullName evidence="2">Putative hydrolase</fullName>
    </submittedName>
</protein>
<dbReference type="PATRIC" id="fig|2702.99.peg.1198"/>
<dbReference type="Pfam" id="PF10103">
    <property type="entry name" value="Zincin_2"/>
    <property type="match status" value="1"/>
</dbReference>
<dbReference type="NCBIfam" id="TIGR03624">
    <property type="entry name" value="putative hydrolase"/>
    <property type="match status" value="1"/>
</dbReference>
<dbReference type="Gene3D" id="1.20.150.30">
    <property type="entry name" value="Zincin-like metallopeptidase, N-terminal domain"/>
    <property type="match status" value="1"/>
</dbReference>
<dbReference type="InterPro" id="IPR018766">
    <property type="entry name" value="Zinicin_2"/>
</dbReference>
<gene>
    <name evidence="2" type="ORF">HMPREF3216_01230</name>
</gene>
<feature type="compositionally biased region" description="Basic and acidic residues" evidence="1">
    <location>
        <begin position="443"/>
        <end position="458"/>
    </location>
</feature>
<sequence length="536" mass="58818">MSEEEIHQWLVSCFGPEEGERAWSNFEALPFDVREDILTRCSNGGLPSPEEVHSLMSAFASGGLNTPFEMKETLKEGPINKKLAQSLAHQKAIGDGGTVNAQVADAARRALSEANLWLDTSCNLNPVPGTPDVLSRADWVDGTIDSWVKFANPVAKSVSNAFSNVIAEKFGDDQDLEVEGLYDGVMPIPMPDGVKKPEQLMRLLANTSFAMQLGYAAGDLSHEVHGSFDQGISLLKNPAGGLIPYNCIDYAKKWGLDISEVMNYLALRELAHARLFAYAPWLMPRFEALIIKYAAGISIDLSAMEDQLRDIEGMSPESISGAVDLSKIARNDTEGQKQALKGLETLLALSEGWVDCVIWRAGMAHIPHIDQLREMTRRERAAGGPSEITFEALTGLKLRPRAMREAAAMWDSITNEKGIEERDAMWSHPDLLPELPDFSEDAESNKVDDKVDEAKSNESNKNNQISSVTNKVESEITEDNDLEQKLKDVNWDDELSKLLESNSSSNPDDESDPSHDSNSDSGSDSNANSESDSNSD</sequence>
<feature type="compositionally biased region" description="Low complexity" evidence="1">
    <location>
        <begin position="519"/>
        <end position="536"/>
    </location>
</feature>